<sequence length="146" mass="16470">MEHPAFRSIVSARLQPLASLFLRPSEPEDGTIPFLLSGESMTWKVKIPLLILGCLLAMSGVLFRSFWLSEWGMPTFIVLLWLIMSLVFGWGGNGKPYSLRFGFICGSGIALVFLATGYIHRYAGFALMFALLSLGIKSKFFERRWR</sequence>
<dbReference type="KEGG" id="rec:RHECIAT_CH0001141"/>
<evidence type="ECO:0000313" key="3">
    <source>
        <dbReference type="Proteomes" id="UP000008817"/>
    </source>
</evidence>
<dbReference type="eggNOG" id="ENOG50312AG">
    <property type="taxonomic scope" value="Bacteria"/>
</dbReference>
<dbReference type="EMBL" id="CP001074">
    <property type="protein sequence ID" value="ACE90122.1"/>
    <property type="molecule type" value="Genomic_DNA"/>
</dbReference>
<keyword evidence="1" id="KW-0812">Transmembrane</keyword>
<proteinExistence type="predicted"/>
<evidence type="ECO:0008006" key="4">
    <source>
        <dbReference type="Google" id="ProtNLM"/>
    </source>
</evidence>
<feature type="transmembrane region" description="Helical" evidence="1">
    <location>
        <begin position="73"/>
        <end position="90"/>
    </location>
</feature>
<evidence type="ECO:0000256" key="1">
    <source>
        <dbReference type="SAM" id="Phobius"/>
    </source>
</evidence>
<gene>
    <name evidence="2" type="ordered locus">RHECIAT_CH0001141</name>
</gene>
<feature type="transmembrane region" description="Helical" evidence="1">
    <location>
        <begin position="97"/>
        <end position="116"/>
    </location>
</feature>
<protein>
    <recommendedName>
        <fullName evidence="4">Transmembrane protein</fullName>
    </recommendedName>
</protein>
<reference evidence="2 3" key="1">
    <citation type="submission" date="2008-04" db="EMBL/GenBank/DDBJ databases">
        <title>Genome diversity and DNA divergence of Rhizobium etli.</title>
        <authorList>
            <person name="Gonzalez V."/>
            <person name="Acosta J.L."/>
            <person name="Santamaria R.I."/>
            <person name="Bustos P."/>
            <person name="Hernandez-Gonzalez I.L."/>
            <person name="Fernandez J.L."/>
            <person name="Diaz R."/>
            <person name="Flores M."/>
            <person name="Mora J."/>
            <person name="Palacios R."/>
            <person name="Davila G."/>
        </authorList>
    </citation>
    <scope>NUCLEOTIDE SEQUENCE [LARGE SCALE GENOMIC DNA]</scope>
    <source>
        <strain evidence="2 3">CIAT 652</strain>
    </source>
</reference>
<name>B3PSV6_RHIE6</name>
<organism evidence="2 3">
    <name type="scientific">Rhizobium etli (strain CIAT 652)</name>
    <dbReference type="NCBI Taxonomy" id="491916"/>
    <lineage>
        <taxon>Bacteria</taxon>
        <taxon>Pseudomonadati</taxon>
        <taxon>Pseudomonadota</taxon>
        <taxon>Alphaproteobacteria</taxon>
        <taxon>Hyphomicrobiales</taxon>
        <taxon>Rhizobiaceae</taxon>
        <taxon>Rhizobium/Agrobacterium group</taxon>
        <taxon>Rhizobium</taxon>
    </lineage>
</organism>
<feature type="transmembrane region" description="Helical" evidence="1">
    <location>
        <begin position="122"/>
        <end position="141"/>
    </location>
</feature>
<dbReference type="Proteomes" id="UP000008817">
    <property type="component" value="Chromosome"/>
</dbReference>
<dbReference type="HOGENOM" id="CLU_1775904_0_0_5"/>
<evidence type="ECO:0000313" key="2">
    <source>
        <dbReference type="EMBL" id="ACE90122.1"/>
    </source>
</evidence>
<dbReference type="AlphaFoldDB" id="B3PSV6"/>
<keyword evidence="1" id="KW-1133">Transmembrane helix</keyword>
<feature type="transmembrane region" description="Helical" evidence="1">
    <location>
        <begin position="47"/>
        <end position="67"/>
    </location>
</feature>
<accession>B3PSV6</accession>
<keyword evidence="1" id="KW-0472">Membrane</keyword>